<evidence type="ECO:0000313" key="3">
    <source>
        <dbReference type="Proteomes" id="UP000076842"/>
    </source>
</evidence>
<proteinExistence type="predicted"/>
<sequence length="743" mass="81637">MNDHWASRVRWATRTVLRGVPLSCGSLVSFREKAVQPKRGGGAFHRRLLEDSTNHHYYLISKVSTGDYSMDSSITAPSPYVDTWVHRLRSLLGRVLRADSFIHLRRSTPSTDQGSDSSGHESRLSTYTTLPSSTGTGESTRGPSPLRLDPGILTWIHVEEGFLFWGNICGEVCCMDLARAGDALDEASYYRWKPRTVDGAVAVTSGQAISTTHGDVHLVVSYTPLGEAPEDVLPADQAFSYAIKFHQGGFQASKKQLGSTDVLAFDGSWSVHGKYHGHRNVHAVDWARDRYVDLSSDSTTAFRAAKFCGGTHLLLVSHDQVDIYAISQMEIAAVESTYRGSRPTPSITPLATFELPDGATFADIKETGRSTEPRHETLLSAYVVVCGGTGISVYHVCEESENADATTITFEVVQHEPRSRGTYMSSLTHDLSTDNTVVFLEHEDCLEQHDLSGGLEPLSTRFMSVALRLPAATDERPGLIYEDSRVMLYEDSRLQLCDYISIDPRTCTIVMARLSSRLILTMHDPRRTVPTIHHPTGDVPRLTHGLPSERQEAFVSSSAQQAGLAVYKSLITRTASQARASYFLPDGALLKNLPPLVDTPVDLSQSLMDAAIGGYRSILELGFGVWGEPEVQGRSTQAHVLAIVVKKVIQPPAYCILVDASESESDWKSAYELLVRTDAWPTWPASSDDSGMRSIPFVPDRLQAKAALSHAIRKLDLPRSSAGWRDAAGCLGEWVYPGEEKLD</sequence>
<gene>
    <name evidence="2" type="ORF">CALCODRAFT_512588</name>
</gene>
<organism evidence="2 3">
    <name type="scientific">Calocera cornea HHB12733</name>
    <dbReference type="NCBI Taxonomy" id="1353952"/>
    <lineage>
        <taxon>Eukaryota</taxon>
        <taxon>Fungi</taxon>
        <taxon>Dikarya</taxon>
        <taxon>Basidiomycota</taxon>
        <taxon>Agaricomycotina</taxon>
        <taxon>Dacrymycetes</taxon>
        <taxon>Dacrymycetales</taxon>
        <taxon>Dacrymycetaceae</taxon>
        <taxon>Calocera</taxon>
    </lineage>
</organism>
<dbReference type="AlphaFoldDB" id="A0A165CXL1"/>
<accession>A0A165CXL1</accession>
<evidence type="ECO:0000256" key="1">
    <source>
        <dbReference type="SAM" id="MobiDB-lite"/>
    </source>
</evidence>
<name>A0A165CXL1_9BASI</name>
<feature type="compositionally biased region" description="Polar residues" evidence="1">
    <location>
        <begin position="124"/>
        <end position="142"/>
    </location>
</feature>
<keyword evidence="3" id="KW-1185">Reference proteome</keyword>
<evidence type="ECO:0000313" key="2">
    <source>
        <dbReference type="EMBL" id="KZT51616.1"/>
    </source>
</evidence>
<feature type="compositionally biased region" description="Polar residues" evidence="1">
    <location>
        <begin position="107"/>
        <end position="117"/>
    </location>
</feature>
<reference evidence="2 3" key="1">
    <citation type="journal article" date="2016" name="Mol. Biol. Evol.">
        <title>Comparative Genomics of Early-Diverging Mushroom-Forming Fungi Provides Insights into the Origins of Lignocellulose Decay Capabilities.</title>
        <authorList>
            <person name="Nagy L.G."/>
            <person name="Riley R."/>
            <person name="Tritt A."/>
            <person name="Adam C."/>
            <person name="Daum C."/>
            <person name="Floudas D."/>
            <person name="Sun H."/>
            <person name="Yadav J.S."/>
            <person name="Pangilinan J."/>
            <person name="Larsson K.H."/>
            <person name="Matsuura K."/>
            <person name="Barry K."/>
            <person name="Labutti K."/>
            <person name="Kuo R."/>
            <person name="Ohm R.A."/>
            <person name="Bhattacharya S.S."/>
            <person name="Shirouzu T."/>
            <person name="Yoshinaga Y."/>
            <person name="Martin F.M."/>
            <person name="Grigoriev I.V."/>
            <person name="Hibbett D.S."/>
        </authorList>
    </citation>
    <scope>NUCLEOTIDE SEQUENCE [LARGE SCALE GENOMIC DNA]</scope>
    <source>
        <strain evidence="2 3">HHB12733</strain>
    </source>
</reference>
<dbReference type="EMBL" id="KV424099">
    <property type="protein sequence ID" value="KZT51616.1"/>
    <property type="molecule type" value="Genomic_DNA"/>
</dbReference>
<dbReference type="InParanoid" id="A0A165CXL1"/>
<dbReference type="Proteomes" id="UP000076842">
    <property type="component" value="Unassembled WGS sequence"/>
</dbReference>
<protein>
    <submittedName>
        <fullName evidence="2">Uncharacterized protein</fullName>
    </submittedName>
</protein>
<feature type="region of interest" description="Disordered" evidence="1">
    <location>
        <begin position="107"/>
        <end position="145"/>
    </location>
</feature>